<dbReference type="InterPro" id="IPR003609">
    <property type="entry name" value="Pan_app"/>
</dbReference>
<feature type="compositionally biased region" description="Basic and acidic residues" evidence="1">
    <location>
        <begin position="374"/>
        <end position="383"/>
    </location>
</feature>
<sequence length="2485" mass="275077">MMILRLALLWVLCSAWQERMKERPVVRREGKGHPRSDLAQKSLLVTAEGETEMEAQQMAPPPNERAAMIEETEFDESEDVASAPEDERDAPPVEETHPRPEPLMGEADWPEPEPSEEKPGAISKSHFNPRRRQRNEDDLLELGGKATVIASQSGQYMDPKSLVLMDAKSLYDSLNAEQAHGDDERSALEVAIIKESLAVTSGRPRWLPHNHNPADALTKIASHSEPLLKLLQTNHFSIEEETTVLERGRQHEDRRKSTLAKAARPDGTDSPVQSQDGEPLTEEEATSAQPSAATQQPEDDSKDEDPPAEDIPDPTNETEEEDFAKLFNFIDAEAASLALENAGPERFSQEALQAVLAEEVEGEEEESFEESSASDEKDEKDEKDSEDEKEDSGGEEEEEHAEAEVPESLEEDVVVATECKLEKEWCEAFSKAGFSAADIAQLTHKDGEWFYKGKSTKVGMAPPCDPHKDICAGGKEGFGNPVQQAAALKEAIQNGGIHPEMAHPCKLGEYWCPLMKKTGLSAPDIQKVTVANAEWQYDGEPLRVGYGQHSKACPAAQVYCAGGAVFGTGQSQANAVRDAIQNGGIHPAKANYKAFQNVCVLDGEKAATKDAGHAWKNLVECEQLCDMKAGCTGFEWYAKGLNLKTCFLFVNQALAGASTGQRVQDAECFIKKERRCIQFPNWRKKWLGSHVTISLGKHRFGANVGSWSTCLDLCESQKECKQVVFFRGRCFGMLARSDEDQSGKGGKNKGFISAHCYDKDVLHWVSNCNECGKQLCGHYARNENHLEGSFMMGSPLSTWGCSNLYTKPFTTVRSSSKRVYVVENEAEQASACPFLTPHSRPHQVLCEDGVYVKDYGCMKNEHGQRAKCPPNLPMMCAQQTCGPDKKDYCCKSSCKDFGGPRECSQAVTYYKNNMALSWSKFKEKCESRGKRLCTFTEVCHKQGLRPIGGLQSKSDAWCPIVEDDFQSPNYVEVGAVNVHPTCKKMTDDKASSSWTWPMADERRDLKEVYACCEGWSPRGIRWRNRPLTWRFQSPKDALTAHFGRRWACGEVSYQQLPKYLASAFPMKGTRDVNTADRNELVLPLPTLVFLLRSDRWRKVGLEGWTDTGNVGSYLGKVYPNQIRIYWKILEAGKHIIDNNSGMYLFTDPKRLAGCLGTAGATANPVGFMAPESFPQQPPRSAEELWAYNRQGAYGKKVQGMKFAAITLKENAENGGRERAWMKTAWANCLAKDADVTHVSVWVDAGYRCYKTLDCRPNGAGNVQTFSGAALGKAFVHLRSQGGAVGKSYLGTNVHGTVTFLAPQDDQSGLQRWVLRKGAGEWYTIRVWEGTKGRFFLSSSGSKAILVASDDGSGLQRWSITKRPGGYFNIQDSSAKKFLSWSASGAIELSDADDGSGRQRWLIGFEADAAVLTAWAEKNFAKYGNTNLPANRVVTTRLSSGDVVTLKGFTHTRDYARGFLRNAPGTATATVIGLEPGALYVWRVYQSARLVAGVNAMKVNNIFEAEQIVSSNTFTPRKRGMTAADSGGRLIFTFIRHSLHVQLSGLAVKRYDEAVDEHLSTWEENNFNNRGQSNLQWTATYTYYLHNGYRCDLSGWTHTRTYAHGFLRNRPGWAKAVVSGLVPGAEYAWKVYSTTTANVWKHARVNRLSVNGDQKGWWYTMKAPSFAPARIGMTQASGDGKITFLFYRHSHHIHFSGLAVARLHRRPVVHAPQPSLAACKETCASMGASCTGFEFTANQCAFWSTPIAGARKTTGSECVAVTPEHVYGVRHTGKGGDGKRFSRGPGGLLGTEVPNGEANYQTGPYELLKAQSRSHCQAECSERGWCVGYGYKFGRSIGSGPNWQLNACHLVDRLAAGATGITEFTSYSKVGAWVDHGLGRRCGLEAKLILQGQGYCTTGQIYSSRAWALSSSTEGRKGFKSGEYSSWVQTAWQRCKALNAQTSHVSVWTDAGFRCYVGSCKVQELTNVRSYGEVSHEKLSTLKEQSFYKKFPKQVTLNVHKTYHFKLQNGYSVALTGWTHTRTYALGFLRTATGPATAVVSGLEPGASYVWKFYQYNNHPIVYGWNNLWANNIYQGKTYQGKSMNPAALGMSTADANGRIEFKFAKVSARFVHLSHLAIRKLREAKMEALPPLSKQTFLPHPHPNRNLNEKMGYIHMLSNGYVVELKGWTHTRTYAKGFLRNKPGAAWANVYGLEPGKLYAFKIYQFAHGRWGPGWNPLKVNGKSLGRTFTGQTSTKATKSGATRANEEGKIRFQFIRQSPHVHLSSISLARVEEEEGDGYLSTLQENSFNDWPNANLNPKHGYHYMLSGGFRCVLSGWTHVRSYAMGVLRNRPGSGRALVVDLKPNKLYTFRIYQFASAAPGKNGLKVNGGQMVTTVQGKSTAPTFEGMARSNAKGQLIFDFFRQSHHVHLSGIAIGALHETVPQAAVQVLAGQTLDECKRGCETRGGCRGVEYDAAKKRCDLWSSAVGTTNAEPSKQCLSWHKN</sequence>
<feature type="signal peptide" evidence="2">
    <location>
        <begin position="1"/>
        <end position="15"/>
    </location>
</feature>
<comment type="caution">
    <text evidence="4">The sequence shown here is derived from an EMBL/GenBank/DDBJ whole genome shotgun (WGS) entry which is preliminary data.</text>
</comment>
<dbReference type="InterPro" id="IPR035992">
    <property type="entry name" value="Ricin_B-like_lectins"/>
</dbReference>
<dbReference type="Gene3D" id="2.80.10.50">
    <property type="match status" value="1"/>
</dbReference>
<accession>A0ABP0PXI5</accession>
<protein>
    <submittedName>
        <fullName evidence="4">GTP-binding protein TypA/BipA-like</fullName>
    </submittedName>
</protein>
<evidence type="ECO:0000256" key="1">
    <source>
        <dbReference type="SAM" id="MobiDB-lite"/>
    </source>
</evidence>
<feature type="compositionally biased region" description="Acidic residues" evidence="1">
    <location>
        <begin position="297"/>
        <end position="322"/>
    </location>
</feature>
<proteinExistence type="predicted"/>
<name>A0ABP0PXI5_9DINO</name>
<feature type="domain" description="Apple" evidence="3">
    <location>
        <begin position="2426"/>
        <end position="2477"/>
    </location>
</feature>
<dbReference type="SUPFAM" id="SSF50370">
    <property type="entry name" value="Ricin B-like lectins"/>
    <property type="match status" value="1"/>
</dbReference>
<feature type="region of interest" description="Disordered" evidence="1">
    <location>
        <begin position="349"/>
        <end position="411"/>
    </location>
</feature>
<feature type="compositionally biased region" description="Acidic residues" evidence="1">
    <location>
        <begin position="70"/>
        <end position="88"/>
    </location>
</feature>
<feature type="compositionally biased region" description="Acidic residues" evidence="1">
    <location>
        <begin position="358"/>
        <end position="373"/>
    </location>
</feature>
<keyword evidence="5" id="KW-1185">Reference proteome</keyword>
<keyword evidence="2" id="KW-0732">Signal</keyword>
<evidence type="ECO:0000259" key="3">
    <source>
        <dbReference type="Pfam" id="PF00024"/>
    </source>
</evidence>
<organism evidence="4 5">
    <name type="scientific">Durusdinium trenchii</name>
    <dbReference type="NCBI Taxonomy" id="1381693"/>
    <lineage>
        <taxon>Eukaryota</taxon>
        <taxon>Sar</taxon>
        <taxon>Alveolata</taxon>
        <taxon>Dinophyceae</taxon>
        <taxon>Suessiales</taxon>
        <taxon>Symbiodiniaceae</taxon>
        <taxon>Durusdinium</taxon>
    </lineage>
</organism>
<feature type="compositionally biased region" description="Low complexity" evidence="1">
    <location>
        <begin position="286"/>
        <end position="296"/>
    </location>
</feature>
<feature type="chain" id="PRO_5045157680" evidence="2">
    <location>
        <begin position="16"/>
        <end position="2485"/>
    </location>
</feature>
<dbReference type="Pfam" id="PF00024">
    <property type="entry name" value="PAN_1"/>
    <property type="match status" value="1"/>
</dbReference>
<evidence type="ECO:0000313" key="4">
    <source>
        <dbReference type="EMBL" id="CAK9079415.1"/>
    </source>
</evidence>
<evidence type="ECO:0000313" key="5">
    <source>
        <dbReference type="Proteomes" id="UP001642464"/>
    </source>
</evidence>
<reference evidence="4 5" key="1">
    <citation type="submission" date="2024-02" db="EMBL/GenBank/DDBJ databases">
        <authorList>
            <person name="Chen Y."/>
            <person name="Shah S."/>
            <person name="Dougan E. K."/>
            <person name="Thang M."/>
            <person name="Chan C."/>
        </authorList>
    </citation>
    <scope>NUCLEOTIDE SEQUENCE [LARGE SCALE GENOMIC DNA]</scope>
</reference>
<dbReference type="CDD" id="cd00161">
    <property type="entry name" value="beta-trefoil_Ricin-like"/>
    <property type="match status" value="1"/>
</dbReference>
<dbReference type="EMBL" id="CAXAMM010038607">
    <property type="protein sequence ID" value="CAK9079415.1"/>
    <property type="molecule type" value="Genomic_DNA"/>
</dbReference>
<gene>
    <name evidence="4" type="ORF">SCF082_LOCUS37888</name>
</gene>
<feature type="region of interest" description="Disordered" evidence="1">
    <location>
        <begin position="241"/>
        <end position="327"/>
    </location>
</feature>
<feature type="compositionally biased region" description="Basic and acidic residues" evidence="1">
    <location>
        <begin position="244"/>
        <end position="256"/>
    </location>
</feature>
<feature type="compositionally biased region" description="Basic and acidic residues" evidence="1">
    <location>
        <begin position="24"/>
        <end position="38"/>
    </location>
</feature>
<evidence type="ECO:0000256" key="2">
    <source>
        <dbReference type="SAM" id="SignalP"/>
    </source>
</evidence>
<feature type="compositionally biased region" description="Acidic residues" evidence="1">
    <location>
        <begin position="384"/>
        <end position="411"/>
    </location>
</feature>
<dbReference type="Proteomes" id="UP001642464">
    <property type="component" value="Unassembled WGS sequence"/>
</dbReference>
<feature type="region of interest" description="Disordered" evidence="1">
    <location>
        <begin position="24"/>
        <end position="140"/>
    </location>
</feature>
<feature type="compositionally biased region" description="Basic and acidic residues" evidence="1">
    <location>
        <begin position="89"/>
        <end position="100"/>
    </location>
</feature>